<comment type="caution">
    <text evidence="10">The sequence shown here is derived from an EMBL/GenBank/DDBJ whole genome shotgun (WGS) entry which is preliminary data.</text>
</comment>
<dbReference type="InterPro" id="IPR002401">
    <property type="entry name" value="Cyt_P450_E_grp-I"/>
</dbReference>
<dbReference type="PANTHER" id="PTHR47947">
    <property type="entry name" value="CYTOCHROME P450 82C3-RELATED"/>
    <property type="match status" value="1"/>
</dbReference>
<dbReference type="GO" id="GO:0005506">
    <property type="term" value="F:iron ion binding"/>
    <property type="evidence" value="ECO:0007669"/>
    <property type="project" value="InterPro"/>
</dbReference>
<evidence type="ECO:0000256" key="8">
    <source>
        <dbReference type="RuleBase" id="RU000461"/>
    </source>
</evidence>
<dbReference type="PROSITE" id="PS00086">
    <property type="entry name" value="CYTOCHROME_P450"/>
    <property type="match status" value="1"/>
</dbReference>
<dbReference type="Proteomes" id="UP001165190">
    <property type="component" value="Unassembled WGS sequence"/>
</dbReference>
<evidence type="ECO:0000256" key="4">
    <source>
        <dbReference type="ARBA" id="ARBA00023002"/>
    </source>
</evidence>
<dbReference type="PRINTS" id="PR00463">
    <property type="entry name" value="EP450I"/>
</dbReference>
<evidence type="ECO:0000256" key="2">
    <source>
        <dbReference type="ARBA" id="ARBA00022617"/>
    </source>
</evidence>
<comment type="cofactor">
    <cofactor evidence="7">
        <name>heme</name>
        <dbReference type="ChEBI" id="CHEBI:30413"/>
    </cofactor>
</comment>
<keyword evidence="5 7" id="KW-0408">Iron</keyword>
<keyword evidence="11" id="KW-1185">Reference proteome</keyword>
<dbReference type="OrthoDB" id="1055148at2759"/>
<evidence type="ECO:0000256" key="5">
    <source>
        <dbReference type="ARBA" id="ARBA00023004"/>
    </source>
</evidence>
<gene>
    <name evidence="10" type="ORF">HRI_002123300</name>
</gene>
<keyword evidence="2 7" id="KW-0349">Heme</keyword>
<evidence type="ECO:0000256" key="6">
    <source>
        <dbReference type="ARBA" id="ARBA00023033"/>
    </source>
</evidence>
<evidence type="ECO:0000256" key="7">
    <source>
        <dbReference type="PIRSR" id="PIRSR602401-1"/>
    </source>
</evidence>
<protein>
    <submittedName>
        <fullName evidence="10">Cytochrome P450, family 81, subfamily K, polypeptide 2</fullName>
    </submittedName>
</protein>
<dbReference type="GO" id="GO:0020037">
    <property type="term" value="F:heme binding"/>
    <property type="evidence" value="ECO:0007669"/>
    <property type="project" value="InterPro"/>
</dbReference>
<dbReference type="InterPro" id="IPR001128">
    <property type="entry name" value="Cyt_P450"/>
</dbReference>
<dbReference type="GO" id="GO:0016705">
    <property type="term" value="F:oxidoreductase activity, acting on paired donors, with incorporation or reduction of molecular oxygen"/>
    <property type="evidence" value="ECO:0007669"/>
    <property type="project" value="InterPro"/>
</dbReference>
<keyword evidence="4 8" id="KW-0560">Oxidoreductase</keyword>
<dbReference type="SUPFAM" id="SSF48264">
    <property type="entry name" value="Cytochrome P450"/>
    <property type="match status" value="1"/>
</dbReference>
<dbReference type="PANTHER" id="PTHR47947:SF13">
    <property type="entry name" value="CYTOCHROME P450, FAMILY 81, SUBFAMILY K, POLYPEPTIDE 1-RELATED"/>
    <property type="match status" value="1"/>
</dbReference>
<keyword evidence="6 8" id="KW-0503">Monooxygenase</keyword>
<evidence type="ECO:0000256" key="9">
    <source>
        <dbReference type="SAM" id="SignalP"/>
    </source>
</evidence>
<accession>A0A9W7HUG9</accession>
<feature type="signal peptide" evidence="9">
    <location>
        <begin position="1"/>
        <end position="23"/>
    </location>
</feature>
<dbReference type="CDD" id="cd20653">
    <property type="entry name" value="CYP81"/>
    <property type="match status" value="1"/>
</dbReference>
<feature type="binding site" description="axial binding residue" evidence="7">
    <location>
        <position position="441"/>
    </location>
    <ligand>
        <name>heme</name>
        <dbReference type="ChEBI" id="CHEBI:30413"/>
    </ligand>
    <ligandPart>
        <name>Fe</name>
        <dbReference type="ChEBI" id="CHEBI:18248"/>
    </ligandPart>
</feature>
<keyword evidence="9" id="KW-0732">Signal</keyword>
<sequence>MENLYNYLCTIFFVFLIVKLLTSKKQNLPPTPFSLPIIGHFHLLKPPLYKALATLLSKYGPILFLRVGSRRILVVSSPSAVEECLSKNDVIFANRPRTMAGDIFMYNQRAFVWASYGPLWRNLRRVNVVEVLSSFGVQKFSSVREEEVGNAVHRLFQSSAVNGGVSPKVDMKYLFGLLTMNVIMKVTSGKCGVEAAGAAGDDEDAEKMSFQEFRSLFFPSLGTNICDFFPVLKWIGFRGIEKGLKEIHRRRDEYLQKLVDGVRSKSDREKNSSFIGKLLSLQEEDPNFFTDEIIRSMALIMFIAGTETTAITMEWAMSLLLNHPAAMEKVRAEIVDNVGHEHMLNDSDLAKLPYLHCVVNETLRLYPPAPVLLPHYSSEDCTVGGYDVPKGTLLIVNVWAIHRDPSLWADPTEFKPERFEARLEEKEGSKFLPFGLGRRACPGATMSTRLVLLALGAAIQCFEWKNVGSGEVDMTPGAGQALSKATPLEAICSPRPGLMKLLSQM</sequence>
<dbReference type="InterPro" id="IPR017972">
    <property type="entry name" value="Cyt_P450_CS"/>
</dbReference>
<evidence type="ECO:0000256" key="1">
    <source>
        <dbReference type="ARBA" id="ARBA00010617"/>
    </source>
</evidence>
<name>A0A9W7HUG9_HIBTR</name>
<dbReference type="PRINTS" id="PR00385">
    <property type="entry name" value="P450"/>
</dbReference>
<dbReference type="FunFam" id="1.10.630.10:FF:000081">
    <property type="entry name" value="Cytochrome P450 CYP81N5"/>
    <property type="match status" value="1"/>
</dbReference>
<reference evidence="10" key="1">
    <citation type="submission" date="2023-05" db="EMBL/GenBank/DDBJ databases">
        <title>Genome and transcriptome analyses reveal genes involved in the formation of fine ridges on petal epidermal cells in Hibiscus trionum.</title>
        <authorList>
            <person name="Koshimizu S."/>
            <person name="Masuda S."/>
            <person name="Ishii T."/>
            <person name="Shirasu K."/>
            <person name="Hoshino A."/>
            <person name="Arita M."/>
        </authorList>
    </citation>
    <scope>NUCLEOTIDE SEQUENCE</scope>
    <source>
        <strain evidence="10">Hamamatsu line</strain>
    </source>
</reference>
<dbReference type="Gene3D" id="1.10.630.10">
    <property type="entry name" value="Cytochrome P450"/>
    <property type="match status" value="1"/>
</dbReference>
<dbReference type="InterPro" id="IPR050651">
    <property type="entry name" value="Plant_Cytochrome_P450_Monoox"/>
</dbReference>
<dbReference type="AlphaFoldDB" id="A0A9W7HUG9"/>
<organism evidence="10 11">
    <name type="scientific">Hibiscus trionum</name>
    <name type="common">Flower of an hour</name>
    <dbReference type="NCBI Taxonomy" id="183268"/>
    <lineage>
        <taxon>Eukaryota</taxon>
        <taxon>Viridiplantae</taxon>
        <taxon>Streptophyta</taxon>
        <taxon>Embryophyta</taxon>
        <taxon>Tracheophyta</taxon>
        <taxon>Spermatophyta</taxon>
        <taxon>Magnoliopsida</taxon>
        <taxon>eudicotyledons</taxon>
        <taxon>Gunneridae</taxon>
        <taxon>Pentapetalae</taxon>
        <taxon>rosids</taxon>
        <taxon>malvids</taxon>
        <taxon>Malvales</taxon>
        <taxon>Malvaceae</taxon>
        <taxon>Malvoideae</taxon>
        <taxon>Hibiscus</taxon>
    </lineage>
</organism>
<proteinExistence type="inferred from homology"/>
<dbReference type="EMBL" id="BSYR01000020">
    <property type="protein sequence ID" value="GMI84540.1"/>
    <property type="molecule type" value="Genomic_DNA"/>
</dbReference>
<feature type="chain" id="PRO_5040815197" evidence="9">
    <location>
        <begin position="24"/>
        <end position="505"/>
    </location>
</feature>
<dbReference type="Pfam" id="PF00067">
    <property type="entry name" value="p450"/>
    <property type="match status" value="1"/>
</dbReference>
<evidence type="ECO:0000313" key="11">
    <source>
        <dbReference type="Proteomes" id="UP001165190"/>
    </source>
</evidence>
<evidence type="ECO:0000313" key="10">
    <source>
        <dbReference type="EMBL" id="GMI84540.1"/>
    </source>
</evidence>
<dbReference type="InterPro" id="IPR036396">
    <property type="entry name" value="Cyt_P450_sf"/>
</dbReference>
<evidence type="ECO:0000256" key="3">
    <source>
        <dbReference type="ARBA" id="ARBA00022723"/>
    </source>
</evidence>
<keyword evidence="3 7" id="KW-0479">Metal-binding</keyword>
<comment type="similarity">
    <text evidence="1 8">Belongs to the cytochrome P450 family.</text>
</comment>
<dbReference type="GO" id="GO:0004497">
    <property type="term" value="F:monooxygenase activity"/>
    <property type="evidence" value="ECO:0007669"/>
    <property type="project" value="UniProtKB-KW"/>
</dbReference>